<keyword evidence="4" id="KW-1133">Transmembrane helix</keyword>
<dbReference type="Gene3D" id="3.50.7.10">
    <property type="entry name" value="GroEL"/>
    <property type="match status" value="1"/>
</dbReference>
<dbReference type="OrthoDB" id="3828155at2"/>
<feature type="region of interest" description="Disordered" evidence="3">
    <location>
        <begin position="58"/>
        <end position="87"/>
    </location>
</feature>
<accession>A0A1H1VXN1</accession>
<dbReference type="PANTHER" id="PTHR45633">
    <property type="entry name" value="60 KDA HEAT SHOCK PROTEIN, MITOCHONDRIAL"/>
    <property type="match status" value="1"/>
</dbReference>
<reference evidence="5 6" key="1">
    <citation type="submission" date="2016-10" db="EMBL/GenBank/DDBJ databases">
        <authorList>
            <person name="de Groot N.N."/>
        </authorList>
    </citation>
    <scope>NUCLEOTIDE SEQUENCE [LARGE SCALE GENOMIC DNA]</scope>
    <source>
        <strain evidence="5 6">DSM 21800</strain>
    </source>
</reference>
<dbReference type="STRING" id="630515.SAMN04489812_3388"/>
<evidence type="ECO:0000256" key="4">
    <source>
        <dbReference type="SAM" id="Phobius"/>
    </source>
</evidence>
<gene>
    <name evidence="5" type="ORF">SAMN04489812_3388</name>
</gene>
<comment type="similarity">
    <text evidence="1">Belongs to the chaperonin (HSP60) family.</text>
</comment>
<feature type="transmembrane region" description="Helical" evidence="4">
    <location>
        <begin position="6"/>
        <end position="24"/>
    </location>
</feature>
<organism evidence="5 6">
    <name type="scientific">Microlunatus soli</name>
    <dbReference type="NCBI Taxonomy" id="630515"/>
    <lineage>
        <taxon>Bacteria</taxon>
        <taxon>Bacillati</taxon>
        <taxon>Actinomycetota</taxon>
        <taxon>Actinomycetes</taxon>
        <taxon>Propionibacteriales</taxon>
        <taxon>Propionibacteriaceae</taxon>
        <taxon>Microlunatus</taxon>
    </lineage>
</organism>
<evidence type="ECO:0000256" key="2">
    <source>
        <dbReference type="ARBA" id="ARBA00023186"/>
    </source>
</evidence>
<dbReference type="GO" id="GO:0042026">
    <property type="term" value="P:protein refolding"/>
    <property type="evidence" value="ECO:0007669"/>
    <property type="project" value="InterPro"/>
</dbReference>
<proteinExistence type="inferred from homology"/>
<feature type="compositionally biased region" description="Basic and acidic residues" evidence="3">
    <location>
        <begin position="77"/>
        <end position="87"/>
    </location>
</feature>
<dbReference type="AlphaFoldDB" id="A0A1H1VXN1"/>
<keyword evidence="4" id="KW-0812">Transmembrane</keyword>
<dbReference type="RefSeq" id="WP_091526671.1">
    <property type="nucleotide sequence ID" value="NZ_LT629772.1"/>
</dbReference>
<protein>
    <submittedName>
        <fullName evidence="5">Uncharacterized protein</fullName>
    </submittedName>
</protein>
<evidence type="ECO:0000313" key="5">
    <source>
        <dbReference type="EMBL" id="SDS89201.1"/>
    </source>
</evidence>
<evidence type="ECO:0000313" key="6">
    <source>
        <dbReference type="Proteomes" id="UP000199103"/>
    </source>
</evidence>
<name>A0A1H1VXN1_9ACTN</name>
<keyword evidence="6" id="KW-1185">Reference proteome</keyword>
<dbReference type="EMBL" id="LT629772">
    <property type="protein sequence ID" value="SDS89201.1"/>
    <property type="molecule type" value="Genomic_DNA"/>
</dbReference>
<dbReference type="GO" id="GO:0140662">
    <property type="term" value="F:ATP-dependent protein folding chaperone"/>
    <property type="evidence" value="ECO:0007669"/>
    <property type="project" value="InterPro"/>
</dbReference>
<keyword evidence="4" id="KW-0472">Membrane</keyword>
<dbReference type="InterPro" id="IPR001844">
    <property type="entry name" value="Cpn60/GroEL"/>
</dbReference>
<sequence length="231" mass="25469">MDGWVIGLIALLVIGIGVIAYGGLSDRRKHRRTVEQMLSPPPRTIPQFKGGSQHPHYLPAQVALRPPPGQERGPLPDSDRETVDRELKSRDTVTIDVGYASDAFVTDERSGRTVLDHPRILVSAEPIMSVREVISVIEHMITDGTPLVVAAPSMAPEVLQTLAVNHIQRKLDLVVLLSVDPVPMDQVVTATGANLVSRIDLQTGYLADADLGRCRRWVSDRRRSWMVPTQL</sequence>
<keyword evidence="2" id="KW-0143">Chaperone</keyword>
<dbReference type="SUPFAM" id="SSF52029">
    <property type="entry name" value="GroEL apical domain-like"/>
    <property type="match status" value="1"/>
</dbReference>
<dbReference type="InterPro" id="IPR027409">
    <property type="entry name" value="GroEL-like_apical_dom_sf"/>
</dbReference>
<evidence type="ECO:0000256" key="3">
    <source>
        <dbReference type="SAM" id="MobiDB-lite"/>
    </source>
</evidence>
<dbReference type="Proteomes" id="UP000199103">
    <property type="component" value="Chromosome I"/>
</dbReference>
<evidence type="ECO:0000256" key="1">
    <source>
        <dbReference type="ARBA" id="ARBA00006607"/>
    </source>
</evidence>